<evidence type="ECO:0008006" key="3">
    <source>
        <dbReference type="Google" id="ProtNLM"/>
    </source>
</evidence>
<organism evidence="1 2">
    <name type="scientific">Phragmitibacter flavus</name>
    <dbReference type="NCBI Taxonomy" id="2576071"/>
    <lineage>
        <taxon>Bacteria</taxon>
        <taxon>Pseudomonadati</taxon>
        <taxon>Verrucomicrobiota</taxon>
        <taxon>Verrucomicrobiia</taxon>
        <taxon>Verrucomicrobiales</taxon>
        <taxon>Verrucomicrobiaceae</taxon>
        <taxon>Phragmitibacter</taxon>
    </lineage>
</organism>
<reference evidence="1 2" key="1">
    <citation type="submission" date="2019-05" db="EMBL/GenBank/DDBJ databases">
        <title>Verrucobacter flavum gen. nov., sp. nov. a new member of the family Verrucomicrobiaceae.</title>
        <authorList>
            <person name="Szuroczki S."/>
            <person name="Abbaszade G."/>
            <person name="Szabo A."/>
            <person name="Felfoldi T."/>
            <person name="Schumann P."/>
            <person name="Boka K."/>
            <person name="Keki Z."/>
            <person name="Toumi M."/>
            <person name="Toth E."/>
        </authorList>
    </citation>
    <scope>NUCLEOTIDE SEQUENCE [LARGE SCALE GENOMIC DNA]</scope>
    <source>
        <strain evidence="1 2">MG-N-17</strain>
    </source>
</reference>
<protein>
    <recommendedName>
        <fullName evidence="3">Lipocalin-like domain-containing protein</fullName>
    </recommendedName>
</protein>
<keyword evidence="2" id="KW-1185">Reference proteome</keyword>
<sequence>MPSPMLNQIAAHVRRLTLSVIHPLILALTLFLTSCAIPYNHAWNQAAATSSTTAPTDLSGAWQGTWRSEGTGHHGKLRAIVSPDPDPKQPNAWTFRYHATWAKFLSGGYKAHHIATPQPDQSYKISGEQNLGKLFGGIFKYDGNATSTHFKATYQSKADHGVFELTRP</sequence>
<gene>
    <name evidence="1" type="ORF">FEM03_18115</name>
</gene>
<evidence type="ECO:0000313" key="1">
    <source>
        <dbReference type="EMBL" id="TLD69288.1"/>
    </source>
</evidence>
<dbReference type="Proteomes" id="UP000306196">
    <property type="component" value="Unassembled WGS sequence"/>
</dbReference>
<comment type="caution">
    <text evidence="1">The sequence shown here is derived from an EMBL/GenBank/DDBJ whole genome shotgun (WGS) entry which is preliminary data.</text>
</comment>
<evidence type="ECO:0000313" key="2">
    <source>
        <dbReference type="Proteomes" id="UP000306196"/>
    </source>
</evidence>
<name>A0A5R8KAE9_9BACT</name>
<proteinExistence type="predicted"/>
<accession>A0A5R8KAE9</accession>
<dbReference type="EMBL" id="VAUV01000014">
    <property type="protein sequence ID" value="TLD69288.1"/>
    <property type="molecule type" value="Genomic_DNA"/>
</dbReference>
<dbReference type="AlphaFoldDB" id="A0A5R8KAE9"/>